<protein>
    <submittedName>
        <fullName evidence="2">Pilus assembly protein PilW</fullName>
    </submittedName>
</protein>
<proteinExistence type="predicted"/>
<dbReference type="GO" id="GO:0043683">
    <property type="term" value="P:type IV pilus assembly"/>
    <property type="evidence" value="ECO:0007669"/>
    <property type="project" value="InterPro"/>
</dbReference>
<dbReference type="RefSeq" id="WP_099788686.1">
    <property type="nucleotide sequence ID" value="NZ_JBHLYV010000004.1"/>
</dbReference>
<feature type="transmembrane region" description="Helical" evidence="1">
    <location>
        <begin position="12"/>
        <end position="34"/>
    </location>
</feature>
<dbReference type="Proteomes" id="UP000230390">
    <property type="component" value="Unassembled WGS sequence"/>
</dbReference>
<name>A0A2G8TF37_9BURK</name>
<evidence type="ECO:0000256" key="1">
    <source>
        <dbReference type="SAM" id="Phobius"/>
    </source>
</evidence>
<comment type="caution">
    <text evidence="2">The sequence shown here is derived from an EMBL/GenBank/DDBJ whole genome shotgun (WGS) entry which is preliminary data.</text>
</comment>
<dbReference type="InterPro" id="IPR032092">
    <property type="entry name" value="PilW"/>
</dbReference>
<dbReference type="Pfam" id="PF07963">
    <property type="entry name" value="N_methyl"/>
    <property type="match status" value="1"/>
</dbReference>
<evidence type="ECO:0000313" key="3">
    <source>
        <dbReference type="Proteomes" id="UP000230390"/>
    </source>
</evidence>
<dbReference type="EMBL" id="PDOC01000006">
    <property type="protein sequence ID" value="PIL44624.1"/>
    <property type="molecule type" value="Genomic_DNA"/>
</dbReference>
<gene>
    <name evidence="2" type="ORF">CR105_11930</name>
</gene>
<sequence>MIARRRQRGATLAELMVACAVGMLAMLLAGGLLVSANAAYLVQVDAAGLDDNGRYALEVVTRAARQAAFVNWERDQAGADQATAPPYIRGIDARSLSRAAEGIDSPLADAVNGSDVLAVRFSGAADGSVVSCAGFAVGEDDDGWSIFYVGRNAGGEAELRCKYRGKTRWGADAIIGGVDTFQVLYGVDTDSPPDGVANEFASASVVDERDAALVLAAADPAARERELRRRTHWKRVTAVRVALVLHGARARPGGEPIVFDLFGRAYSDGFGVADRGVQLAEDRLPDELRDRERRLFAAAVLLRNAPAEVAR</sequence>
<keyword evidence="3" id="KW-1185">Reference proteome</keyword>
<keyword evidence="1" id="KW-0812">Transmembrane</keyword>
<dbReference type="Pfam" id="PF16074">
    <property type="entry name" value="PilW"/>
    <property type="match status" value="1"/>
</dbReference>
<reference evidence="2 3" key="1">
    <citation type="submission" date="2017-10" db="EMBL/GenBank/DDBJ databases">
        <title>Massilia psychrophilum sp. nov., a novel purple-pigmented bacterium isolated from Tianshan glacier, Xinjiang Municipality, China.</title>
        <authorList>
            <person name="Wang H."/>
        </authorList>
    </citation>
    <scope>NUCLEOTIDE SEQUENCE [LARGE SCALE GENOMIC DNA]</scope>
    <source>
        <strain evidence="2 3">JCM 30074</strain>
    </source>
</reference>
<evidence type="ECO:0000313" key="2">
    <source>
        <dbReference type="EMBL" id="PIL44624.1"/>
    </source>
</evidence>
<accession>A0A2G8TF37</accession>
<keyword evidence="1" id="KW-0472">Membrane</keyword>
<keyword evidence="1" id="KW-1133">Transmembrane helix</keyword>
<dbReference type="AlphaFoldDB" id="A0A2G8TF37"/>
<organism evidence="2 3">
    <name type="scientific">Massilia eurypsychrophila</name>
    <dbReference type="NCBI Taxonomy" id="1485217"/>
    <lineage>
        <taxon>Bacteria</taxon>
        <taxon>Pseudomonadati</taxon>
        <taxon>Pseudomonadota</taxon>
        <taxon>Betaproteobacteria</taxon>
        <taxon>Burkholderiales</taxon>
        <taxon>Oxalobacteraceae</taxon>
        <taxon>Telluria group</taxon>
        <taxon>Massilia</taxon>
    </lineage>
</organism>
<dbReference type="InterPro" id="IPR012902">
    <property type="entry name" value="N_methyl_site"/>
</dbReference>
<dbReference type="OrthoDB" id="8780389at2"/>